<feature type="transmembrane region" description="Helical" evidence="11">
    <location>
        <begin position="504"/>
        <end position="529"/>
    </location>
</feature>
<comment type="subcellular location">
    <subcellularLocation>
        <location evidence="1">Endomembrane system</location>
        <topology evidence="1">Multi-pass membrane protein</topology>
    </subcellularLocation>
</comment>
<comment type="domain">
    <text evidence="11">The DHHC domain is required for palmitoyltransferase activity.</text>
</comment>
<dbReference type="STRING" id="252740.A0A423VTB2"/>
<keyword evidence="8 11" id="KW-0012">Acyltransferase</keyword>
<dbReference type="InterPro" id="IPR039859">
    <property type="entry name" value="PFA4/ZDH16/20/ERF2-like"/>
</dbReference>
<feature type="compositionally biased region" description="Polar residues" evidence="12">
    <location>
        <begin position="65"/>
        <end position="81"/>
    </location>
</feature>
<feature type="domain" description="Palmitoyltransferase DHHC" evidence="13">
    <location>
        <begin position="459"/>
        <end position="585"/>
    </location>
</feature>
<keyword evidence="3 11" id="KW-0812">Transmembrane</keyword>
<feature type="transmembrane region" description="Helical" evidence="11">
    <location>
        <begin position="359"/>
        <end position="377"/>
    </location>
</feature>
<keyword evidence="2 11" id="KW-0808">Transferase</keyword>
<dbReference type="PANTHER" id="PTHR22883">
    <property type="entry name" value="ZINC FINGER DHHC DOMAIN CONTAINING PROTEIN"/>
    <property type="match status" value="1"/>
</dbReference>
<feature type="region of interest" description="Disordered" evidence="12">
    <location>
        <begin position="214"/>
        <end position="326"/>
    </location>
</feature>
<dbReference type="AlphaFoldDB" id="A0A423VTB2"/>
<comment type="catalytic activity">
    <reaction evidence="10 11">
        <text>L-cysteinyl-[protein] + hexadecanoyl-CoA = S-hexadecanoyl-L-cysteinyl-[protein] + CoA</text>
        <dbReference type="Rhea" id="RHEA:36683"/>
        <dbReference type="Rhea" id="RHEA-COMP:10131"/>
        <dbReference type="Rhea" id="RHEA-COMP:11032"/>
        <dbReference type="ChEBI" id="CHEBI:29950"/>
        <dbReference type="ChEBI" id="CHEBI:57287"/>
        <dbReference type="ChEBI" id="CHEBI:57379"/>
        <dbReference type="ChEBI" id="CHEBI:74151"/>
        <dbReference type="EC" id="2.3.1.225"/>
    </reaction>
</comment>
<dbReference type="PROSITE" id="PS50216">
    <property type="entry name" value="DHHC"/>
    <property type="match status" value="1"/>
</dbReference>
<evidence type="ECO:0000313" key="14">
    <source>
        <dbReference type="EMBL" id="ROV94194.1"/>
    </source>
</evidence>
<evidence type="ECO:0000256" key="8">
    <source>
        <dbReference type="ARBA" id="ARBA00023315"/>
    </source>
</evidence>
<sequence>MASGEESGPSTPAIGPAASDDDASFPQFTPNAARPPSIISSRMTDIGTEDGRDIEARNPQRDSLAASQTGTIRSQISSQRQGAWPQQMPLRQGLAGQRGSLTASIGGSSVGTAGRPPSSTGRSHVPSVSQHAFFRPMSSQKLQAQRGVARPSTLTRQPEAADTPSSEAGTPTIGANVLRHSIQSQPASPGRLYTDYELPQSRGTEMTAPETIDCATANTSPTGHYPQGSLSESVRPLHKRQETAESKGLAVNLDKSYKTAGQPSPLTPLSFRSSFLLPGRSNQGENASNRNFEGGEKLGSVSSSPGNPDDATQTRPNTARAARAAQPVRHDIGRNWEYFLGNTVFCMGGRFQNTKSRPVNIATGAFIVLPCILFFVFSARDLWYDISPAVPLIFAYLAFLCVSSFLHASTSDPGILPRNLHQNPPPGDDEDPLRLAPPSTDWTLIKSAESSTAAMEVPTKYCKTCQIWRPPRTHHCRMCDNCVETADHHCVWLNNCVGRRNYRYFFTFVSTATVLALYLVAASLAQILVYKNREGVTFSQAINHDAVPFAMVFYGFIGFIYPAALTGYHMFLMARGETTREFLNSHKFVKKDRYRAFTQGSWIRNWLVVLCRPRPPTYYHFKKRYNEGDQRLANARIKERRRRAKQEQQQEGMELHNVPPQKGFLGPAALRDEAQPPTTATTT</sequence>
<feature type="compositionally biased region" description="Polar residues" evidence="12">
    <location>
        <begin position="99"/>
        <end position="130"/>
    </location>
</feature>
<feature type="transmembrane region" description="Helical" evidence="11">
    <location>
        <begin position="549"/>
        <end position="571"/>
    </location>
</feature>
<dbReference type="EMBL" id="LJZO01000029">
    <property type="protein sequence ID" value="ROV94194.1"/>
    <property type="molecule type" value="Genomic_DNA"/>
</dbReference>
<evidence type="ECO:0000256" key="12">
    <source>
        <dbReference type="SAM" id="MobiDB-lite"/>
    </source>
</evidence>
<evidence type="ECO:0000256" key="7">
    <source>
        <dbReference type="ARBA" id="ARBA00023288"/>
    </source>
</evidence>
<proteinExistence type="inferred from homology"/>
<evidence type="ECO:0000259" key="13">
    <source>
        <dbReference type="Pfam" id="PF01529"/>
    </source>
</evidence>
<organism evidence="14 15">
    <name type="scientific">Cytospora chrysosperma</name>
    <name type="common">Cytospora canker fungus</name>
    <name type="synonym">Sphaeria chrysosperma</name>
    <dbReference type="NCBI Taxonomy" id="252740"/>
    <lineage>
        <taxon>Eukaryota</taxon>
        <taxon>Fungi</taxon>
        <taxon>Dikarya</taxon>
        <taxon>Ascomycota</taxon>
        <taxon>Pezizomycotina</taxon>
        <taxon>Sordariomycetes</taxon>
        <taxon>Sordariomycetidae</taxon>
        <taxon>Diaporthales</taxon>
        <taxon>Cytosporaceae</taxon>
        <taxon>Cytospora</taxon>
    </lineage>
</organism>
<dbReference type="GO" id="GO:0005794">
    <property type="term" value="C:Golgi apparatus"/>
    <property type="evidence" value="ECO:0007669"/>
    <property type="project" value="TreeGrafter"/>
</dbReference>
<evidence type="ECO:0000256" key="4">
    <source>
        <dbReference type="ARBA" id="ARBA00022989"/>
    </source>
</evidence>
<feature type="compositionally biased region" description="Polar residues" evidence="12">
    <location>
        <begin position="216"/>
        <end position="232"/>
    </location>
</feature>
<reference evidence="14 15" key="1">
    <citation type="submission" date="2015-09" db="EMBL/GenBank/DDBJ databases">
        <title>Host preference determinants of Valsa canker pathogens revealed by comparative genomics.</title>
        <authorList>
            <person name="Yin Z."/>
            <person name="Huang L."/>
        </authorList>
    </citation>
    <scope>NUCLEOTIDE SEQUENCE [LARGE SCALE GENOMIC DNA]</scope>
    <source>
        <strain evidence="14 15">YSFL</strain>
    </source>
</reference>
<evidence type="ECO:0000256" key="1">
    <source>
        <dbReference type="ARBA" id="ARBA00004127"/>
    </source>
</evidence>
<dbReference type="InterPro" id="IPR001594">
    <property type="entry name" value="Palmitoyltrfase_DHHC"/>
</dbReference>
<dbReference type="Proteomes" id="UP000284375">
    <property type="component" value="Unassembled WGS sequence"/>
</dbReference>
<evidence type="ECO:0000256" key="3">
    <source>
        <dbReference type="ARBA" id="ARBA00022692"/>
    </source>
</evidence>
<dbReference type="PANTHER" id="PTHR22883:SF43">
    <property type="entry name" value="PALMITOYLTRANSFERASE APP"/>
    <property type="match status" value="1"/>
</dbReference>
<comment type="caution">
    <text evidence="14">The sequence shown here is derived from an EMBL/GenBank/DDBJ whole genome shotgun (WGS) entry which is preliminary data.</text>
</comment>
<dbReference type="GO" id="GO:0006612">
    <property type="term" value="P:protein targeting to membrane"/>
    <property type="evidence" value="ECO:0007669"/>
    <property type="project" value="TreeGrafter"/>
</dbReference>
<dbReference type="OrthoDB" id="9909019at2759"/>
<evidence type="ECO:0000256" key="6">
    <source>
        <dbReference type="ARBA" id="ARBA00023139"/>
    </source>
</evidence>
<feature type="compositionally biased region" description="Basic and acidic residues" evidence="12">
    <location>
        <begin position="49"/>
        <end position="60"/>
    </location>
</feature>
<feature type="compositionally biased region" description="Polar residues" evidence="12">
    <location>
        <begin position="280"/>
        <end position="291"/>
    </location>
</feature>
<feature type="compositionally biased region" description="Low complexity" evidence="12">
    <location>
        <begin position="311"/>
        <end position="326"/>
    </location>
</feature>
<protein>
    <recommendedName>
        <fullName evidence="11">Palmitoyltransferase</fullName>
        <ecNumber evidence="11">2.3.1.225</ecNumber>
    </recommendedName>
</protein>
<comment type="similarity">
    <text evidence="9">Belongs to the DHHC palmitoyltransferase family. ERF2/ZDHHC9 subfamily.</text>
</comment>
<accession>A0A423VTB2</accession>
<evidence type="ECO:0000256" key="5">
    <source>
        <dbReference type="ARBA" id="ARBA00023136"/>
    </source>
</evidence>
<gene>
    <name evidence="14" type="ORF">VSDG_05728</name>
</gene>
<dbReference type="EC" id="2.3.1.225" evidence="11"/>
<keyword evidence="4 11" id="KW-1133">Transmembrane helix</keyword>
<evidence type="ECO:0000256" key="9">
    <source>
        <dbReference type="ARBA" id="ARBA00023463"/>
    </source>
</evidence>
<keyword evidence="5 11" id="KW-0472">Membrane</keyword>
<dbReference type="Pfam" id="PF01529">
    <property type="entry name" value="DHHC"/>
    <property type="match status" value="1"/>
</dbReference>
<evidence type="ECO:0000256" key="11">
    <source>
        <dbReference type="RuleBase" id="RU079119"/>
    </source>
</evidence>
<evidence type="ECO:0000256" key="10">
    <source>
        <dbReference type="ARBA" id="ARBA00048048"/>
    </source>
</evidence>
<name>A0A423VTB2_CYTCH</name>
<feature type="region of interest" description="Disordered" evidence="12">
    <location>
        <begin position="1"/>
        <end position="172"/>
    </location>
</feature>
<evidence type="ECO:0000313" key="15">
    <source>
        <dbReference type="Proteomes" id="UP000284375"/>
    </source>
</evidence>
<keyword evidence="7" id="KW-0449">Lipoprotein</keyword>
<keyword evidence="6" id="KW-0564">Palmitate</keyword>
<dbReference type="GO" id="GO:0005783">
    <property type="term" value="C:endoplasmic reticulum"/>
    <property type="evidence" value="ECO:0007669"/>
    <property type="project" value="TreeGrafter"/>
</dbReference>
<feature type="region of interest" description="Disordered" evidence="12">
    <location>
        <begin position="641"/>
        <end position="683"/>
    </location>
</feature>
<evidence type="ECO:0000256" key="2">
    <source>
        <dbReference type="ARBA" id="ARBA00022679"/>
    </source>
</evidence>
<keyword evidence="15" id="KW-1185">Reference proteome</keyword>
<feature type="transmembrane region" description="Helical" evidence="11">
    <location>
        <begin position="389"/>
        <end position="408"/>
    </location>
</feature>
<dbReference type="GO" id="GO:0019706">
    <property type="term" value="F:protein-cysteine S-palmitoyltransferase activity"/>
    <property type="evidence" value="ECO:0007669"/>
    <property type="project" value="UniProtKB-EC"/>
</dbReference>